<organism evidence="6 7">
    <name type="scientific">Actinoplanes cyaneus</name>
    <dbReference type="NCBI Taxonomy" id="52696"/>
    <lineage>
        <taxon>Bacteria</taxon>
        <taxon>Bacillati</taxon>
        <taxon>Actinomycetota</taxon>
        <taxon>Actinomycetes</taxon>
        <taxon>Micromonosporales</taxon>
        <taxon>Micromonosporaceae</taxon>
        <taxon>Actinoplanes</taxon>
    </lineage>
</organism>
<reference evidence="6" key="1">
    <citation type="submission" date="2021-01" db="EMBL/GenBank/DDBJ databases">
        <title>Whole genome shotgun sequence of Actinoplanes cyaneus NBRC 14990.</title>
        <authorList>
            <person name="Komaki H."/>
            <person name="Tamura T."/>
        </authorList>
    </citation>
    <scope>NUCLEOTIDE SEQUENCE</scope>
    <source>
        <strain evidence="6">NBRC 14990</strain>
    </source>
</reference>
<dbReference type="Pfam" id="PF01494">
    <property type="entry name" value="FAD_binding_3"/>
    <property type="match status" value="1"/>
</dbReference>
<evidence type="ECO:0000259" key="5">
    <source>
        <dbReference type="Pfam" id="PF01494"/>
    </source>
</evidence>
<dbReference type="EMBL" id="BOMH01000068">
    <property type="protein sequence ID" value="GID69878.1"/>
    <property type="molecule type" value="Genomic_DNA"/>
</dbReference>
<keyword evidence="7" id="KW-1185">Reference proteome</keyword>
<evidence type="ECO:0000256" key="3">
    <source>
        <dbReference type="ARBA" id="ARBA00023002"/>
    </source>
</evidence>
<sequence length="122" mass="12671">MSGWAPELAALITESDTEPVHRPHFGLPIDHRWPRVPGVTLLGDAAHLQPPNGEGANLAMQDGAELGTALAAHPEDTEAALAAYEQAMFARSADLATDGITMNRILLGDNAAGKLIAVLTGG</sequence>
<gene>
    <name evidence="6" type="ORF">Acy02nite_77590</name>
</gene>
<evidence type="ECO:0000313" key="7">
    <source>
        <dbReference type="Proteomes" id="UP000619479"/>
    </source>
</evidence>
<accession>A0A919M9W3</accession>
<dbReference type="SUPFAM" id="SSF51905">
    <property type="entry name" value="FAD/NAD(P)-binding domain"/>
    <property type="match status" value="1"/>
</dbReference>
<dbReference type="AlphaFoldDB" id="A0A919M9W3"/>
<evidence type="ECO:0000256" key="2">
    <source>
        <dbReference type="ARBA" id="ARBA00022827"/>
    </source>
</evidence>
<dbReference type="InterPro" id="IPR002938">
    <property type="entry name" value="FAD-bd"/>
</dbReference>
<comment type="caution">
    <text evidence="6">The sequence shown here is derived from an EMBL/GenBank/DDBJ whole genome shotgun (WGS) entry which is preliminary data.</text>
</comment>
<dbReference type="RefSeq" id="WP_203752870.1">
    <property type="nucleotide sequence ID" value="NZ_BAAAUC010000024.1"/>
</dbReference>
<proteinExistence type="predicted"/>
<keyword evidence="2" id="KW-0274">FAD</keyword>
<evidence type="ECO:0000313" key="6">
    <source>
        <dbReference type="EMBL" id="GID69878.1"/>
    </source>
</evidence>
<protein>
    <recommendedName>
        <fullName evidence="5">FAD-binding domain-containing protein</fullName>
    </recommendedName>
</protein>
<keyword evidence="1" id="KW-0285">Flavoprotein</keyword>
<dbReference type="Gene3D" id="3.50.50.60">
    <property type="entry name" value="FAD/NAD(P)-binding domain"/>
    <property type="match status" value="1"/>
</dbReference>
<evidence type="ECO:0000256" key="4">
    <source>
        <dbReference type="ARBA" id="ARBA00023033"/>
    </source>
</evidence>
<feature type="domain" description="FAD-binding" evidence="5">
    <location>
        <begin position="39"/>
        <end position="90"/>
    </location>
</feature>
<dbReference type="PANTHER" id="PTHR46972:SF1">
    <property type="entry name" value="FAD DEPENDENT OXIDOREDUCTASE DOMAIN-CONTAINING PROTEIN"/>
    <property type="match status" value="1"/>
</dbReference>
<dbReference type="Proteomes" id="UP000619479">
    <property type="component" value="Unassembled WGS sequence"/>
</dbReference>
<dbReference type="PANTHER" id="PTHR46972">
    <property type="entry name" value="MONOOXYGENASE ASQM-RELATED"/>
    <property type="match status" value="1"/>
</dbReference>
<dbReference type="InterPro" id="IPR036188">
    <property type="entry name" value="FAD/NAD-bd_sf"/>
</dbReference>
<dbReference type="GO" id="GO:0071949">
    <property type="term" value="F:FAD binding"/>
    <property type="evidence" value="ECO:0007669"/>
    <property type="project" value="InterPro"/>
</dbReference>
<keyword evidence="4" id="KW-0503">Monooxygenase</keyword>
<name>A0A919M9W3_9ACTN</name>
<evidence type="ECO:0000256" key="1">
    <source>
        <dbReference type="ARBA" id="ARBA00022630"/>
    </source>
</evidence>
<keyword evidence="3" id="KW-0560">Oxidoreductase</keyword>
<dbReference type="GO" id="GO:0004497">
    <property type="term" value="F:monooxygenase activity"/>
    <property type="evidence" value="ECO:0007669"/>
    <property type="project" value="UniProtKB-KW"/>
</dbReference>